<evidence type="ECO:0000256" key="13">
    <source>
        <dbReference type="ARBA" id="ARBA00068813"/>
    </source>
</evidence>
<dbReference type="GeneID" id="101586500"/>
<comment type="function">
    <text evidence="12">Cell adhesion molecule that mediates cell-cell contacts and regulates T-cell responses via its interaction with ALCAM/CD166. Contributes to signaling cascades triggered by activation of the TCR/CD3 complex. Functions as a costimulatory molecule; promotes T-cell activation and proliferation. Contributes to the formation and maturation of the immunological synapse. Functions as a calcium-dependent pattern receptor that binds and aggregates both Gram-positive and Gram-negative bacteria. Binds both lipopolysaccharide (LPS) from Gram-negative bacteria and lipoteichoic acid from Gram-positive bacteria. LPS binding leads to the activation of signaling cascades and down-stream MAP kinases. Mediates activation of the inflammatory response and the secretion of pro-inflammatory cytokines in response to LPS.</text>
</comment>
<feature type="transmembrane region" description="Helical" evidence="16">
    <location>
        <begin position="403"/>
        <end position="429"/>
    </location>
</feature>
<evidence type="ECO:0000256" key="5">
    <source>
        <dbReference type="ARBA" id="ARBA00022729"/>
    </source>
</evidence>
<dbReference type="PRINTS" id="PR00258">
    <property type="entry name" value="SPERACTRCPTR"/>
</dbReference>
<evidence type="ECO:0000256" key="6">
    <source>
        <dbReference type="ARBA" id="ARBA00022737"/>
    </source>
</evidence>
<keyword evidence="19" id="KW-1185">Reference proteome</keyword>
<feature type="domain" description="SRCR" evidence="18">
    <location>
        <begin position="270"/>
        <end position="366"/>
    </location>
</feature>
<accession>A0A6P6DSY1</accession>
<feature type="domain" description="SRCR" evidence="18">
    <location>
        <begin position="56"/>
        <end position="161"/>
    </location>
</feature>
<feature type="domain" description="SRCR" evidence="18">
    <location>
        <begin position="166"/>
        <end position="265"/>
    </location>
</feature>
<dbReference type="Pfam" id="PF00530">
    <property type="entry name" value="SRCR"/>
    <property type="match status" value="3"/>
</dbReference>
<evidence type="ECO:0000256" key="2">
    <source>
        <dbReference type="ARBA" id="ARBA00022475"/>
    </source>
</evidence>
<evidence type="ECO:0000256" key="17">
    <source>
        <dbReference type="SAM" id="SignalP"/>
    </source>
</evidence>
<feature type="disulfide bond" evidence="14">
    <location>
        <begin position="335"/>
        <end position="345"/>
    </location>
</feature>
<proteinExistence type="predicted"/>
<reference evidence="20" key="1">
    <citation type="submission" date="2025-08" db="UniProtKB">
        <authorList>
            <consortium name="RefSeq"/>
        </authorList>
    </citation>
    <scope>IDENTIFICATION</scope>
</reference>
<dbReference type="PROSITE" id="PS50287">
    <property type="entry name" value="SRCR_2"/>
    <property type="match status" value="3"/>
</dbReference>
<gene>
    <name evidence="20" type="primary">Cd6</name>
</gene>
<comment type="caution">
    <text evidence="14">Lacks conserved residue(s) required for the propagation of feature annotation.</text>
</comment>
<evidence type="ECO:0000256" key="14">
    <source>
        <dbReference type="PROSITE-ProRule" id="PRU00196"/>
    </source>
</evidence>
<keyword evidence="10 14" id="KW-1015">Disulfide bond</keyword>
<keyword evidence="6" id="KW-0677">Repeat</keyword>
<dbReference type="AlphaFoldDB" id="A0A6P6DSY1"/>
<keyword evidence="9 16" id="KW-0472">Membrane</keyword>
<sequence>MASQPWRALEMTTTLWLFLGLVTRLTATLSGLQSPAVPTPGQHNASIKAPEPGLGVRLANGSSHCLGEVEVRLGALWAPVCGARWDHQAAEAVCRELGCGGAEATPEPEPGIAVGNTSAANATHEHKHALSIRCAGPKWGLCEVVKVACGGDVGPARVTCAEARDLRLVGGASPCAGRVEMLERGAWGTMCDDAWDLQDAHVACRQLGCGWAVEATPGLRFPAGRGLIHRDVVTCTGDEAHLWECVGRPGDGYCGHKEDAGVVCSEHQSWRLTGGGDLCEGQVEVHFRGVWSTVCDSEWYQPEADVLCRALGCGHALDRPPGQPHSLQGRMFYSCRGEEATPFLCTWRFNNSNLCSQSRAARVLCSGSRRWYNLSSAQVPSSTQPATVESWVTVKMEDKASPALVLLMPSLVLGFLLLCALVFIVILLLRVKGKYALPATGNHQHLLPAAGPAGSNSYHVVPVAISKEAPQPLAPGRVPTPEDSDSDSGSDYEHYDFSVQPPVALTTFYNSQRHRVTEAEAQQCRFQMPPLEEGLEELHTPPTLATLQGPCALDTAAPGDPGHHQGGSSGSSTSSGEDYCNSPRSKPLPWSPHAFSLQQSPGLELAGSQMTFSGSGPPADDSSSTSSGEWYQNFQSPTQPQPTEQFECPGPCGPQPEFSSSEGDYDDIGAA</sequence>
<feature type="disulfide bond" evidence="14">
    <location>
        <begin position="235"/>
        <end position="245"/>
    </location>
</feature>
<evidence type="ECO:0000256" key="7">
    <source>
        <dbReference type="ARBA" id="ARBA00022889"/>
    </source>
</evidence>
<dbReference type="GO" id="GO:0005886">
    <property type="term" value="C:plasma membrane"/>
    <property type="evidence" value="ECO:0007669"/>
    <property type="project" value="UniProtKB-SubCell"/>
</dbReference>
<evidence type="ECO:0000256" key="16">
    <source>
        <dbReference type="SAM" id="Phobius"/>
    </source>
</evidence>
<protein>
    <recommendedName>
        <fullName evidence="13">T-cell differentiation antigen CD6</fullName>
    </recommendedName>
</protein>
<keyword evidence="2" id="KW-1003">Cell membrane</keyword>
<feature type="region of interest" description="Disordered" evidence="15">
    <location>
        <begin position="542"/>
        <end position="671"/>
    </location>
</feature>
<evidence type="ECO:0000313" key="20">
    <source>
        <dbReference type="RefSeq" id="XP_023562798.1"/>
    </source>
</evidence>
<dbReference type="InParanoid" id="A0A6P6DSY1"/>
<feature type="compositionally biased region" description="Low complexity" evidence="15">
    <location>
        <begin position="613"/>
        <end position="628"/>
    </location>
</feature>
<evidence type="ECO:0000256" key="11">
    <source>
        <dbReference type="ARBA" id="ARBA00023180"/>
    </source>
</evidence>
<evidence type="ECO:0000256" key="4">
    <source>
        <dbReference type="ARBA" id="ARBA00022692"/>
    </source>
</evidence>
<dbReference type="PANTHER" id="PTHR19331">
    <property type="entry name" value="SCAVENGER RECEPTOR DOMAIN-CONTAINING"/>
    <property type="match status" value="1"/>
</dbReference>
<feature type="signal peptide" evidence="17">
    <location>
        <begin position="1"/>
        <end position="27"/>
    </location>
</feature>
<keyword evidence="7" id="KW-0130">Cell adhesion</keyword>
<evidence type="ECO:0000256" key="15">
    <source>
        <dbReference type="SAM" id="MobiDB-lite"/>
    </source>
</evidence>
<feature type="region of interest" description="Disordered" evidence="15">
    <location>
        <begin position="469"/>
        <end position="493"/>
    </location>
</feature>
<evidence type="ECO:0000313" key="19">
    <source>
        <dbReference type="Proteomes" id="UP000515203"/>
    </source>
</evidence>
<feature type="chain" id="PRO_5027892931" description="T-cell differentiation antigen CD6" evidence="17">
    <location>
        <begin position="28"/>
        <end position="671"/>
    </location>
</feature>
<evidence type="ECO:0000256" key="9">
    <source>
        <dbReference type="ARBA" id="ARBA00023136"/>
    </source>
</evidence>
<organism evidence="19 20">
    <name type="scientific">Octodon degus</name>
    <name type="common">Degu</name>
    <name type="synonym">Sciurus degus</name>
    <dbReference type="NCBI Taxonomy" id="10160"/>
    <lineage>
        <taxon>Eukaryota</taxon>
        <taxon>Metazoa</taxon>
        <taxon>Chordata</taxon>
        <taxon>Craniata</taxon>
        <taxon>Vertebrata</taxon>
        <taxon>Euteleostomi</taxon>
        <taxon>Mammalia</taxon>
        <taxon>Eutheria</taxon>
        <taxon>Euarchontoglires</taxon>
        <taxon>Glires</taxon>
        <taxon>Rodentia</taxon>
        <taxon>Hystricomorpha</taxon>
        <taxon>Octodontidae</taxon>
        <taxon>Octodon</taxon>
    </lineage>
</organism>
<keyword evidence="8 16" id="KW-1133">Transmembrane helix</keyword>
<keyword evidence="11" id="KW-0325">Glycoprotein</keyword>
<dbReference type="Proteomes" id="UP000515203">
    <property type="component" value="Unplaced"/>
</dbReference>
<evidence type="ECO:0000256" key="1">
    <source>
        <dbReference type="ARBA" id="ARBA00004251"/>
    </source>
</evidence>
<comment type="subcellular location">
    <subcellularLocation>
        <location evidence="1">Cell membrane</location>
        <topology evidence="1">Single-pass type I membrane protein</topology>
    </subcellularLocation>
</comment>
<evidence type="ECO:0000259" key="18">
    <source>
        <dbReference type="PROSITE" id="PS50287"/>
    </source>
</evidence>
<dbReference type="Gene3D" id="3.10.250.10">
    <property type="entry name" value="SRCR-like domain"/>
    <property type="match status" value="3"/>
</dbReference>
<dbReference type="CTD" id="923"/>
<dbReference type="FunFam" id="3.10.250.10:FF:000010">
    <property type="entry name" value="T-cell differentiation antigen CD6"/>
    <property type="match status" value="1"/>
</dbReference>
<name>A0A6P6DSY1_OCTDE</name>
<dbReference type="FunFam" id="3.10.250.10:FF:000017">
    <property type="entry name" value="CD6 molecule"/>
    <property type="match status" value="1"/>
</dbReference>
<keyword evidence="4 16" id="KW-0812">Transmembrane</keyword>
<evidence type="ECO:0000256" key="8">
    <source>
        <dbReference type="ARBA" id="ARBA00022989"/>
    </source>
</evidence>
<dbReference type="InterPro" id="IPR001190">
    <property type="entry name" value="SRCR"/>
</dbReference>
<evidence type="ECO:0000256" key="10">
    <source>
        <dbReference type="ARBA" id="ARBA00023157"/>
    </source>
</evidence>
<keyword evidence="3" id="KW-0597">Phosphoprotein</keyword>
<dbReference type="SMART" id="SM00202">
    <property type="entry name" value="SR"/>
    <property type="match status" value="3"/>
</dbReference>
<dbReference type="GO" id="GO:0007155">
    <property type="term" value="P:cell adhesion"/>
    <property type="evidence" value="ECO:0007669"/>
    <property type="project" value="UniProtKB-KW"/>
</dbReference>
<dbReference type="InterPro" id="IPR036772">
    <property type="entry name" value="SRCR-like_dom_sf"/>
</dbReference>
<evidence type="ECO:0000256" key="12">
    <source>
        <dbReference type="ARBA" id="ARBA00057255"/>
    </source>
</evidence>
<dbReference type="OrthoDB" id="536948at2759"/>
<dbReference type="RefSeq" id="XP_023562798.1">
    <property type="nucleotide sequence ID" value="XM_023707030.1"/>
</dbReference>
<keyword evidence="5 17" id="KW-0732">Signal</keyword>
<feature type="compositionally biased region" description="Polar residues" evidence="15">
    <location>
        <begin position="629"/>
        <end position="644"/>
    </location>
</feature>
<dbReference type="PANTHER" id="PTHR19331:SF477">
    <property type="entry name" value="T-CELL DIFFERENTIATION ANTIGEN CD6"/>
    <property type="match status" value="1"/>
</dbReference>
<dbReference type="FunCoup" id="A0A6P6DSY1">
    <property type="interactions" value="379"/>
</dbReference>
<dbReference type="SUPFAM" id="SSF56487">
    <property type="entry name" value="SRCR-like"/>
    <property type="match status" value="3"/>
</dbReference>
<evidence type="ECO:0000256" key="3">
    <source>
        <dbReference type="ARBA" id="ARBA00022553"/>
    </source>
</evidence>
<dbReference type="PROSITE" id="PS00420">
    <property type="entry name" value="SRCR_1"/>
    <property type="match status" value="1"/>
</dbReference>